<dbReference type="OrthoDB" id="465824at2"/>
<dbReference type="STRING" id="454136.NIES2119_28650"/>
<protein>
    <recommendedName>
        <fullName evidence="1">CopG-like ribbon-helix-helix domain-containing protein</fullName>
    </recommendedName>
</protein>
<evidence type="ECO:0000313" key="2">
    <source>
        <dbReference type="EMBL" id="OKH31448.1"/>
    </source>
</evidence>
<evidence type="ECO:0000313" key="3">
    <source>
        <dbReference type="Proteomes" id="UP000185860"/>
    </source>
</evidence>
<dbReference type="AlphaFoldDB" id="A0A1U7I5B8"/>
<gene>
    <name evidence="2" type="ORF">NIES2119_28650</name>
</gene>
<comment type="caution">
    <text evidence="2">The sequence shown here is derived from an EMBL/GenBank/DDBJ whole genome shotgun (WGS) entry which is preliminary data.</text>
</comment>
<dbReference type="EMBL" id="MRCE01000050">
    <property type="protein sequence ID" value="OKH31448.1"/>
    <property type="molecule type" value="Genomic_DNA"/>
</dbReference>
<feature type="domain" description="CopG-like ribbon-helix-helix" evidence="1">
    <location>
        <begin position="25"/>
        <end position="64"/>
    </location>
</feature>
<proteinExistence type="predicted"/>
<sequence>MWFLVFMRLKLMPEVNFDDLMATRPRVTVTLSEDVYQILSDWASQEERTLANLLAYIAAKAAKERVEQKKESP</sequence>
<organism evidence="2 3">
    <name type="scientific">[Phormidium ambiguum] IAM M-71</name>
    <dbReference type="NCBI Taxonomy" id="454136"/>
    <lineage>
        <taxon>Bacteria</taxon>
        <taxon>Bacillati</taxon>
        <taxon>Cyanobacteriota</taxon>
        <taxon>Cyanophyceae</taxon>
        <taxon>Oscillatoriophycideae</taxon>
        <taxon>Aerosakkonematales</taxon>
        <taxon>Aerosakkonemataceae</taxon>
        <taxon>Floridanema</taxon>
    </lineage>
</organism>
<dbReference type="Pfam" id="PF07878">
    <property type="entry name" value="RHH_5"/>
    <property type="match status" value="1"/>
</dbReference>
<accession>A0A1U7I5B8</accession>
<name>A0A1U7I5B8_9CYAN</name>
<evidence type="ECO:0000259" key="1">
    <source>
        <dbReference type="Pfam" id="PF07878"/>
    </source>
</evidence>
<reference evidence="2 3" key="1">
    <citation type="submission" date="2016-11" db="EMBL/GenBank/DDBJ databases">
        <title>Draft Genome Sequences of Nine Cyanobacterial Strains from Diverse Habitats.</title>
        <authorList>
            <person name="Zhu T."/>
            <person name="Hou S."/>
            <person name="Lu X."/>
            <person name="Hess W.R."/>
        </authorList>
    </citation>
    <scope>NUCLEOTIDE SEQUENCE [LARGE SCALE GENOMIC DNA]</scope>
    <source>
        <strain evidence="2 3">IAM M-71</strain>
    </source>
</reference>
<dbReference type="Proteomes" id="UP000185860">
    <property type="component" value="Unassembled WGS sequence"/>
</dbReference>
<dbReference type="InterPro" id="IPR012869">
    <property type="entry name" value="RHH_5"/>
</dbReference>